<evidence type="ECO:0000313" key="2">
    <source>
        <dbReference type="Proteomes" id="UP000554482"/>
    </source>
</evidence>
<accession>A0A7J6VYD7</accession>
<proteinExistence type="predicted"/>
<protein>
    <submittedName>
        <fullName evidence="1">Uncharacterized protein</fullName>
    </submittedName>
</protein>
<evidence type="ECO:0000313" key="1">
    <source>
        <dbReference type="EMBL" id="KAF5189352.1"/>
    </source>
</evidence>
<dbReference type="EMBL" id="JABWDY010025573">
    <property type="protein sequence ID" value="KAF5189352.1"/>
    <property type="molecule type" value="Genomic_DNA"/>
</dbReference>
<gene>
    <name evidence="1" type="ORF">FRX31_021061</name>
</gene>
<dbReference type="Proteomes" id="UP000554482">
    <property type="component" value="Unassembled WGS sequence"/>
</dbReference>
<name>A0A7J6VYD7_THATH</name>
<reference evidence="1 2" key="1">
    <citation type="submission" date="2020-06" db="EMBL/GenBank/DDBJ databases">
        <title>Transcriptomic and genomic resources for Thalictrum thalictroides and T. hernandezii: Facilitating candidate gene discovery in an emerging model plant lineage.</title>
        <authorList>
            <person name="Arias T."/>
            <person name="Riano-Pachon D.M."/>
            <person name="Di Stilio V.S."/>
        </authorList>
    </citation>
    <scope>NUCLEOTIDE SEQUENCE [LARGE SCALE GENOMIC DNA]</scope>
    <source>
        <strain evidence="2">cv. WT478/WT964</strain>
        <tissue evidence="1">Leaves</tissue>
    </source>
</reference>
<comment type="caution">
    <text evidence="1">The sequence shown here is derived from an EMBL/GenBank/DDBJ whole genome shotgun (WGS) entry which is preliminary data.</text>
</comment>
<sequence length="282" mass="31513">MLPIEDQNTLKSNDDALSPNTEMTTFYKLATQQFDANNTIIYFQAQRSSLSMQKCGRRSLSSTKAKKQAMKAARKKMSSLKRKNYESSWLIQKGMLSERMDGQTMDPSIKCNSSSSNMVVQRQIELPDIDIKLDTSFSRVINGFGSSSDNISSFAAHRPLHSAPFGKTSNFTIPLPLSKISNSEAQGIHSTMLQPFQSGAFLEGIELEHYSIEIVRMIASVAEFVSEVLPAGVIRRATEGYRARVNVLIHFRLVEGTMVNTFLIRVMFGSTLSVMVFHLYTA</sequence>
<dbReference type="AlphaFoldDB" id="A0A7J6VYD7"/>
<keyword evidence="2" id="KW-1185">Reference proteome</keyword>
<organism evidence="1 2">
    <name type="scientific">Thalictrum thalictroides</name>
    <name type="common">Rue-anemone</name>
    <name type="synonym">Anemone thalictroides</name>
    <dbReference type="NCBI Taxonomy" id="46969"/>
    <lineage>
        <taxon>Eukaryota</taxon>
        <taxon>Viridiplantae</taxon>
        <taxon>Streptophyta</taxon>
        <taxon>Embryophyta</taxon>
        <taxon>Tracheophyta</taxon>
        <taxon>Spermatophyta</taxon>
        <taxon>Magnoliopsida</taxon>
        <taxon>Ranunculales</taxon>
        <taxon>Ranunculaceae</taxon>
        <taxon>Thalictroideae</taxon>
        <taxon>Thalictrum</taxon>
    </lineage>
</organism>